<evidence type="ECO:0000313" key="2">
    <source>
        <dbReference type="Proteomes" id="UP001055879"/>
    </source>
</evidence>
<keyword evidence="2" id="KW-1185">Reference proteome</keyword>
<reference evidence="2" key="1">
    <citation type="journal article" date="2022" name="Mol. Ecol. Resour.">
        <title>The genomes of chicory, endive, great burdock and yacon provide insights into Asteraceae palaeo-polyploidization history and plant inulin production.</title>
        <authorList>
            <person name="Fan W."/>
            <person name="Wang S."/>
            <person name="Wang H."/>
            <person name="Wang A."/>
            <person name="Jiang F."/>
            <person name="Liu H."/>
            <person name="Zhao H."/>
            <person name="Xu D."/>
            <person name="Zhang Y."/>
        </authorList>
    </citation>
    <scope>NUCLEOTIDE SEQUENCE [LARGE SCALE GENOMIC DNA]</scope>
    <source>
        <strain evidence="2">cv. Niubang</strain>
    </source>
</reference>
<sequence>MITFNSYFVFVNICNKLLIISAVKIVKQVYRNFFFLFYCLFFTSFDFFLLFCSYFSVECRGLICLRVLEDLLVA</sequence>
<reference evidence="1 2" key="2">
    <citation type="journal article" date="2022" name="Mol. Ecol. Resour.">
        <title>The genomes of chicory, endive, great burdock and yacon provide insights into Asteraceae paleo-polyploidization history and plant inulin production.</title>
        <authorList>
            <person name="Fan W."/>
            <person name="Wang S."/>
            <person name="Wang H."/>
            <person name="Wang A."/>
            <person name="Jiang F."/>
            <person name="Liu H."/>
            <person name="Zhao H."/>
            <person name="Xu D."/>
            <person name="Zhang Y."/>
        </authorList>
    </citation>
    <scope>NUCLEOTIDE SEQUENCE [LARGE SCALE GENOMIC DNA]</scope>
    <source>
        <strain evidence="2">cv. Niubang</strain>
    </source>
</reference>
<organism evidence="1 2">
    <name type="scientific">Arctium lappa</name>
    <name type="common">Greater burdock</name>
    <name type="synonym">Lappa major</name>
    <dbReference type="NCBI Taxonomy" id="4217"/>
    <lineage>
        <taxon>Eukaryota</taxon>
        <taxon>Viridiplantae</taxon>
        <taxon>Streptophyta</taxon>
        <taxon>Embryophyta</taxon>
        <taxon>Tracheophyta</taxon>
        <taxon>Spermatophyta</taxon>
        <taxon>Magnoliopsida</taxon>
        <taxon>eudicotyledons</taxon>
        <taxon>Gunneridae</taxon>
        <taxon>Pentapetalae</taxon>
        <taxon>asterids</taxon>
        <taxon>campanulids</taxon>
        <taxon>Asterales</taxon>
        <taxon>Asteraceae</taxon>
        <taxon>Carduoideae</taxon>
        <taxon>Cardueae</taxon>
        <taxon>Arctiinae</taxon>
        <taxon>Arctium</taxon>
    </lineage>
</organism>
<name>A0ACB9FEL1_ARCLA</name>
<dbReference type="EMBL" id="CM042047">
    <property type="protein sequence ID" value="KAI3769363.1"/>
    <property type="molecule type" value="Genomic_DNA"/>
</dbReference>
<protein>
    <submittedName>
        <fullName evidence="1">Uncharacterized protein</fullName>
    </submittedName>
</protein>
<evidence type="ECO:0000313" key="1">
    <source>
        <dbReference type="EMBL" id="KAI3769363.1"/>
    </source>
</evidence>
<comment type="caution">
    <text evidence="1">The sequence shown here is derived from an EMBL/GenBank/DDBJ whole genome shotgun (WGS) entry which is preliminary data.</text>
</comment>
<gene>
    <name evidence="1" type="ORF">L6452_00464</name>
</gene>
<proteinExistence type="predicted"/>
<accession>A0ACB9FEL1</accession>
<dbReference type="Proteomes" id="UP001055879">
    <property type="component" value="Linkage Group LG01"/>
</dbReference>